<comment type="caution">
    <text evidence="3">The sequence shown here is derived from an EMBL/GenBank/DDBJ whole genome shotgun (WGS) entry which is preliminary data.</text>
</comment>
<evidence type="ECO:0000313" key="4">
    <source>
        <dbReference type="Proteomes" id="UP001155380"/>
    </source>
</evidence>
<evidence type="ECO:0000259" key="2">
    <source>
        <dbReference type="PROSITE" id="PS50405"/>
    </source>
</evidence>
<dbReference type="InterPro" id="IPR004045">
    <property type="entry name" value="Glutathione_S-Trfase_N"/>
</dbReference>
<organism evidence="3 4">
    <name type="scientific">Ciceribacter sichuanensis</name>
    <dbReference type="NCBI Taxonomy" id="2949647"/>
    <lineage>
        <taxon>Bacteria</taxon>
        <taxon>Pseudomonadati</taxon>
        <taxon>Pseudomonadota</taxon>
        <taxon>Alphaproteobacteria</taxon>
        <taxon>Hyphomicrobiales</taxon>
        <taxon>Rhizobiaceae</taxon>
        <taxon>Ciceribacter</taxon>
    </lineage>
</organism>
<dbReference type="RefSeq" id="WP_250916057.1">
    <property type="nucleotide sequence ID" value="NZ_JAMXLX010000002.1"/>
</dbReference>
<feature type="domain" description="GST C-terminal" evidence="2">
    <location>
        <begin position="89"/>
        <end position="212"/>
    </location>
</feature>
<dbReference type="PANTHER" id="PTHR44051">
    <property type="entry name" value="GLUTATHIONE S-TRANSFERASE-RELATED"/>
    <property type="match status" value="1"/>
</dbReference>
<sequence>MTLKLYFHPLASFCHKVLIALYENALPFDPVIVDLGNETSREAFRQVWPPLKFPVLVDEARQATVAESATVIDYLDSFATPERPLVPHDPDLAWRARMWDRLFDDMLQLPMQKVVLDALRPADGHDPFGVEQAKADIRTAYTFMEERWPQAGWAIGPDFTLADCSAAPALFYADTICPLGEDFPRLKAYFKRLKQRPSVARVMREAQPYFPMFPLNPKPSI</sequence>
<evidence type="ECO:0000313" key="3">
    <source>
        <dbReference type="EMBL" id="MCO5956647.1"/>
    </source>
</evidence>
<gene>
    <name evidence="3" type="ORF">NBH21_07695</name>
</gene>
<dbReference type="PANTHER" id="PTHR44051:SF8">
    <property type="entry name" value="GLUTATHIONE S-TRANSFERASE GSTA"/>
    <property type="match status" value="1"/>
</dbReference>
<dbReference type="InterPro" id="IPR040079">
    <property type="entry name" value="Glutathione_S-Trfase"/>
</dbReference>
<reference evidence="3" key="1">
    <citation type="submission" date="2022-06" db="EMBL/GenBank/DDBJ databases">
        <authorList>
            <person name="Sun Q."/>
        </authorList>
    </citation>
    <scope>NUCLEOTIDE SEQUENCE</scope>
    <source>
        <strain evidence="3">S101</strain>
    </source>
</reference>
<dbReference type="InterPro" id="IPR010987">
    <property type="entry name" value="Glutathione-S-Trfase_C-like"/>
</dbReference>
<dbReference type="Gene3D" id="3.40.30.10">
    <property type="entry name" value="Glutaredoxin"/>
    <property type="match status" value="1"/>
</dbReference>
<dbReference type="SUPFAM" id="SSF47616">
    <property type="entry name" value="GST C-terminal domain-like"/>
    <property type="match status" value="1"/>
</dbReference>
<dbReference type="SUPFAM" id="SSF52833">
    <property type="entry name" value="Thioredoxin-like"/>
    <property type="match status" value="1"/>
</dbReference>
<dbReference type="SFLD" id="SFLDS00019">
    <property type="entry name" value="Glutathione_Transferase_(cytos"/>
    <property type="match status" value="1"/>
</dbReference>
<dbReference type="InterPro" id="IPR036249">
    <property type="entry name" value="Thioredoxin-like_sf"/>
</dbReference>
<accession>A0AAJ1F6F5</accession>
<evidence type="ECO:0000259" key="1">
    <source>
        <dbReference type="PROSITE" id="PS50404"/>
    </source>
</evidence>
<name>A0AAJ1F6F5_9HYPH</name>
<dbReference type="InterPro" id="IPR036282">
    <property type="entry name" value="Glutathione-S-Trfase_C_sf"/>
</dbReference>
<dbReference type="Pfam" id="PF13410">
    <property type="entry name" value="GST_C_2"/>
    <property type="match status" value="1"/>
</dbReference>
<dbReference type="Proteomes" id="UP001155380">
    <property type="component" value="Unassembled WGS sequence"/>
</dbReference>
<dbReference type="CDD" id="cd00299">
    <property type="entry name" value="GST_C_family"/>
    <property type="match status" value="1"/>
</dbReference>
<dbReference type="PROSITE" id="PS50405">
    <property type="entry name" value="GST_CTER"/>
    <property type="match status" value="1"/>
</dbReference>
<dbReference type="AlphaFoldDB" id="A0AAJ1F6F5"/>
<dbReference type="EMBL" id="JAMXLX010000002">
    <property type="protein sequence ID" value="MCO5956647.1"/>
    <property type="molecule type" value="Genomic_DNA"/>
</dbReference>
<feature type="domain" description="GST N-terminal" evidence="1">
    <location>
        <begin position="1"/>
        <end position="83"/>
    </location>
</feature>
<dbReference type="Pfam" id="PF13417">
    <property type="entry name" value="GST_N_3"/>
    <property type="match status" value="1"/>
</dbReference>
<dbReference type="CDD" id="cd00570">
    <property type="entry name" value="GST_N_family"/>
    <property type="match status" value="1"/>
</dbReference>
<protein>
    <submittedName>
        <fullName evidence="3">Glutathione S-transferase family protein</fullName>
    </submittedName>
</protein>
<dbReference type="SFLD" id="SFLDG00358">
    <property type="entry name" value="Main_(cytGST)"/>
    <property type="match status" value="1"/>
</dbReference>
<dbReference type="PROSITE" id="PS50404">
    <property type="entry name" value="GST_NTER"/>
    <property type="match status" value="1"/>
</dbReference>
<dbReference type="Gene3D" id="1.20.1050.10">
    <property type="match status" value="1"/>
</dbReference>
<proteinExistence type="predicted"/>